<evidence type="ECO:0000313" key="1">
    <source>
        <dbReference type="EMBL" id="CAA9313085.1"/>
    </source>
</evidence>
<dbReference type="EMBL" id="CADCTV010000276">
    <property type="protein sequence ID" value="CAA9313085.1"/>
    <property type="molecule type" value="Genomic_DNA"/>
</dbReference>
<dbReference type="AlphaFoldDB" id="A0A6J4KR40"/>
<reference evidence="1" key="1">
    <citation type="submission" date="2020-02" db="EMBL/GenBank/DDBJ databases">
        <authorList>
            <person name="Meier V. D."/>
        </authorList>
    </citation>
    <scope>NUCLEOTIDE SEQUENCE</scope>
    <source>
        <strain evidence="1">AVDCRST_MAG89</strain>
    </source>
</reference>
<accession>A0A6J4KR40</accession>
<proteinExistence type="predicted"/>
<gene>
    <name evidence="1" type="ORF">AVDCRST_MAG89-1252</name>
</gene>
<name>A0A6J4KR40_9BACT</name>
<protein>
    <submittedName>
        <fullName evidence="1">Uncharacterized protein</fullName>
    </submittedName>
</protein>
<organism evidence="1">
    <name type="scientific">uncultured Gemmatimonadota bacterium</name>
    <dbReference type="NCBI Taxonomy" id="203437"/>
    <lineage>
        <taxon>Bacteria</taxon>
        <taxon>Pseudomonadati</taxon>
        <taxon>Gemmatimonadota</taxon>
        <taxon>environmental samples</taxon>
    </lineage>
</organism>
<sequence length="40" mass="4004">MVVAANSFARAGCGRGGPEPGRCISGDRVAAAPMLKCIRG</sequence>